<dbReference type="EMBL" id="CP092875">
    <property type="protein sequence ID" value="UYV75372.1"/>
    <property type="molecule type" value="Genomic_DNA"/>
</dbReference>
<gene>
    <name evidence="2" type="ORF">LAZ67_13000015</name>
</gene>
<sequence>MRSCRGMDKLVVVHVGAIVILLRNLNPEQGLCNSTSMVILRMFSHVLEAQIMTETNVGHTVLVPKIPLTPSDINLPFILKRHPFPLRLDFALTINKTQGQTFARVGLLLQEPVFTHGQLYMAFSRVRTLDSIHVKVSPLIYKTRNVVFESFK</sequence>
<dbReference type="InterPro" id="IPR049163">
    <property type="entry name" value="Pif1-like_2B_dom"/>
</dbReference>
<feature type="domain" description="DNA helicase Pif1-like 2B" evidence="1">
    <location>
        <begin position="12"/>
        <end position="41"/>
    </location>
</feature>
<name>A0ABY6L2K2_9ARAC</name>
<evidence type="ECO:0000313" key="2">
    <source>
        <dbReference type="EMBL" id="UYV75372.1"/>
    </source>
</evidence>
<accession>A0ABY6L2K2</accession>
<dbReference type="InterPro" id="IPR027417">
    <property type="entry name" value="P-loop_NTPase"/>
</dbReference>
<reference evidence="2 3" key="1">
    <citation type="submission" date="2022-01" db="EMBL/GenBank/DDBJ databases">
        <title>A chromosomal length assembly of Cordylochernes scorpioides.</title>
        <authorList>
            <person name="Zeh D."/>
            <person name="Zeh J."/>
        </authorList>
    </citation>
    <scope>NUCLEOTIDE SEQUENCE [LARGE SCALE GENOMIC DNA]</scope>
    <source>
        <strain evidence="2">IN4F17</strain>
        <tissue evidence="2">Whole Body</tissue>
    </source>
</reference>
<proteinExistence type="predicted"/>
<dbReference type="PANTHER" id="PTHR23274:SF51">
    <property type="entry name" value="OS03G0423850 PROTEIN"/>
    <property type="match status" value="1"/>
</dbReference>
<protein>
    <recommendedName>
        <fullName evidence="1">DNA helicase Pif1-like 2B domain-containing protein</fullName>
    </recommendedName>
</protein>
<dbReference type="Proteomes" id="UP001235939">
    <property type="component" value="Chromosome 13"/>
</dbReference>
<evidence type="ECO:0000259" key="1">
    <source>
        <dbReference type="Pfam" id="PF21530"/>
    </source>
</evidence>
<dbReference type="SUPFAM" id="SSF52540">
    <property type="entry name" value="P-loop containing nucleoside triphosphate hydrolases"/>
    <property type="match status" value="1"/>
</dbReference>
<organism evidence="2 3">
    <name type="scientific">Cordylochernes scorpioides</name>
    <dbReference type="NCBI Taxonomy" id="51811"/>
    <lineage>
        <taxon>Eukaryota</taxon>
        <taxon>Metazoa</taxon>
        <taxon>Ecdysozoa</taxon>
        <taxon>Arthropoda</taxon>
        <taxon>Chelicerata</taxon>
        <taxon>Arachnida</taxon>
        <taxon>Pseudoscorpiones</taxon>
        <taxon>Cheliferoidea</taxon>
        <taxon>Chernetidae</taxon>
        <taxon>Cordylochernes</taxon>
    </lineage>
</organism>
<evidence type="ECO:0000313" key="3">
    <source>
        <dbReference type="Proteomes" id="UP001235939"/>
    </source>
</evidence>
<dbReference type="Pfam" id="PF21530">
    <property type="entry name" value="Pif1_2B_dom"/>
    <property type="match status" value="1"/>
</dbReference>
<keyword evidence="3" id="KW-1185">Reference proteome</keyword>
<dbReference type="PANTHER" id="PTHR23274">
    <property type="entry name" value="DNA HELICASE-RELATED"/>
    <property type="match status" value="1"/>
</dbReference>